<reference evidence="2 3" key="1">
    <citation type="submission" date="2023-08" db="EMBL/GenBank/DDBJ databases">
        <title>Black Yeasts Isolated from many extreme environments.</title>
        <authorList>
            <person name="Coleine C."/>
            <person name="Stajich J.E."/>
            <person name="Selbmann L."/>
        </authorList>
    </citation>
    <scope>NUCLEOTIDE SEQUENCE [LARGE SCALE GENOMIC DNA]</scope>
    <source>
        <strain evidence="2 3">CCFEE 536</strain>
    </source>
</reference>
<feature type="non-terminal residue" evidence="2">
    <location>
        <position position="1"/>
    </location>
</feature>
<dbReference type="EMBL" id="JAVRRA010030347">
    <property type="protein sequence ID" value="KAK5017279.1"/>
    <property type="molecule type" value="Genomic_DNA"/>
</dbReference>
<proteinExistence type="predicted"/>
<comment type="caution">
    <text evidence="2">The sequence shown here is derived from an EMBL/GenBank/DDBJ whole genome shotgun (WGS) entry which is preliminary data.</text>
</comment>
<feature type="non-terminal residue" evidence="2">
    <location>
        <position position="91"/>
    </location>
</feature>
<evidence type="ECO:0000313" key="3">
    <source>
        <dbReference type="Proteomes" id="UP001357485"/>
    </source>
</evidence>
<feature type="compositionally biased region" description="Basic residues" evidence="1">
    <location>
        <begin position="1"/>
        <end position="10"/>
    </location>
</feature>
<accession>A0ABR0ITI0</accession>
<dbReference type="Proteomes" id="UP001357485">
    <property type="component" value="Unassembled WGS sequence"/>
</dbReference>
<evidence type="ECO:0000313" key="2">
    <source>
        <dbReference type="EMBL" id="KAK5017279.1"/>
    </source>
</evidence>
<sequence>IEAIRGRSRQSGRQFGGVPLNDNYNNGGRGRGRGGRINYGADSRQNYNDARNGYSGDSRGGYAQQDGRPNPFAAHLNPQFVPPPQFAAQNG</sequence>
<protein>
    <submittedName>
        <fullName evidence="2">5'-3' exoribonuclease 2</fullName>
    </submittedName>
</protein>
<evidence type="ECO:0000256" key="1">
    <source>
        <dbReference type="SAM" id="MobiDB-lite"/>
    </source>
</evidence>
<feature type="region of interest" description="Disordered" evidence="1">
    <location>
        <begin position="1"/>
        <end position="91"/>
    </location>
</feature>
<organism evidence="2 3">
    <name type="scientific">Cryomyces antarcticus</name>
    <dbReference type="NCBI Taxonomy" id="329879"/>
    <lineage>
        <taxon>Eukaryota</taxon>
        <taxon>Fungi</taxon>
        <taxon>Dikarya</taxon>
        <taxon>Ascomycota</taxon>
        <taxon>Pezizomycotina</taxon>
        <taxon>Dothideomycetes</taxon>
        <taxon>Dothideomycetes incertae sedis</taxon>
        <taxon>Cryomyces</taxon>
    </lineage>
</organism>
<gene>
    <name evidence="2" type="primary">RAT1_3</name>
    <name evidence="2" type="ORF">LTR16_012805</name>
</gene>
<name>A0ABR0ITI0_9PEZI</name>
<keyword evidence="3" id="KW-1185">Reference proteome</keyword>